<dbReference type="PANTHER" id="PTHR31571">
    <property type="entry name" value="ALTERED INHERITANCE OF MITOCHONDRIA PROTEIN 6"/>
    <property type="match status" value="1"/>
</dbReference>
<feature type="region of interest" description="Disordered" evidence="1">
    <location>
        <begin position="299"/>
        <end position="336"/>
    </location>
</feature>
<dbReference type="GeneID" id="63856930"/>
<evidence type="ECO:0000256" key="1">
    <source>
        <dbReference type="SAM" id="MobiDB-lite"/>
    </source>
</evidence>
<evidence type="ECO:0000313" key="4">
    <source>
        <dbReference type="Proteomes" id="UP000249789"/>
    </source>
</evidence>
<keyword evidence="2" id="KW-1133">Transmembrane helix</keyword>
<dbReference type="InterPro" id="IPR051236">
    <property type="entry name" value="HAT_RTT109-like"/>
</dbReference>
<organism evidence="3 4">
    <name type="scientific">Aspergillus fijiensis CBS 313.89</name>
    <dbReference type="NCBI Taxonomy" id="1448319"/>
    <lineage>
        <taxon>Eukaryota</taxon>
        <taxon>Fungi</taxon>
        <taxon>Dikarya</taxon>
        <taxon>Ascomycota</taxon>
        <taxon>Pezizomycotina</taxon>
        <taxon>Eurotiomycetes</taxon>
        <taxon>Eurotiomycetidae</taxon>
        <taxon>Eurotiales</taxon>
        <taxon>Aspergillaceae</taxon>
        <taxon>Aspergillus</taxon>
    </lineage>
</organism>
<dbReference type="AlphaFoldDB" id="A0A8G1RNC5"/>
<keyword evidence="2" id="KW-0812">Transmembrane</keyword>
<dbReference type="PANTHER" id="PTHR31571:SF5">
    <property type="entry name" value="ALTERED INHERITANCE OF MITOCHONDRIA PROTEIN 6"/>
    <property type="match status" value="1"/>
</dbReference>
<protein>
    <recommendedName>
        <fullName evidence="5">PLC-like phosphodiesterase</fullName>
    </recommendedName>
</protein>
<gene>
    <name evidence="3" type="ORF">BO72DRAFT_200220</name>
</gene>
<sequence>MYKSDRCTPFLLMAASTHGRPADDGTQPLLEAQEYHSCSWVLLEDHPLRSHPTECCPGIWWMLQQWYATFRKLWGDRIFSIICLLLMFGVMVQFLSFLPDGLSYLFFRQHYTAQAGFLHWPAEFDGQPAACIAYNPRSHPDAIQYVIAAGCTGIKADIWLQDEELYVGTSNASLRPHLTLRNVYLGPLLQHLDAEKSPEGSVQSIATSHHGTATDEQFVLFLEFRSPIRDGWPRLLAELQTLNERGYLTHRNDTKIVHKAVTIVIVGDESVDPAHEEYQQDFNHDSIFVDDQLFTKRSKSSSRLQGNKAQTFKSKGSQSRPSWQEGKNSTSKEVQQNVRSVFTTTVSFSAEVGSPHRGRFSRQQLDLIRAHVEQAHKRGLKARFGDIPCGSQRMQRLIWRVLVKAGADLIDVDWTGCHRQAWRQFFTTGLA</sequence>
<evidence type="ECO:0000313" key="3">
    <source>
        <dbReference type="EMBL" id="RAK74561.1"/>
    </source>
</evidence>
<reference evidence="3 4" key="1">
    <citation type="submission" date="2018-02" db="EMBL/GenBank/DDBJ databases">
        <title>The genomes of Aspergillus section Nigri reveals drivers in fungal speciation.</title>
        <authorList>
            <consortium name="DOE Joint Genome Institute"/>
            <person name="Vesth T.C."/>
            <person name="Nybo J."/>
            <person name="Theobald S."/>
            <person name="Brandl J."/>
            <person name="Frisvad J.C."/>
            <person name="Nielsen K.F."/>
            <person name="Lyhne E.K."/>
            <person name="Kogle M.E."/>
            <person name="Kuo A."/>
            <person name="Riley R."/>
            <person name="Clum A."/>
            <person name="Nolan M."/>
            <person name="Lipzen A."/>
            <person name="Salamov A."/>
            <person name="Henrissat B."/>
            <person name="Wiebenga A."/>
            <person name="De vries R.P."/>
            <person name="Grigoriev I.V."/>
            <person name="Mortensen U.H."/>
            <person name="Andersen M.R."/>
            <person name="Baker S.E."/>
        </authorList>
    </citation>
    <scope>NUCLEOTIDE SEQUENCE [LARGE SCALE GENOMIC DNA]</scope>
    <source>
        <strain evidence="3 4">CBS 313.89</strain>
    </source>
</reference>
<feature type="transmembrane region" description="Helical" evidence="2">
    <location>
        <begin position="78"/>
        <end position="98"/>
    </location>
</feature>
<keyword evidence="4" id="KW-1185">Reference proteome</keyword>
<proteinExistence type="predicted"/>
<dbReference type="RefSeq" id="XP_040798571.1">
    <property type="nucleotide sequence ID" value="XM_040939597.1"/>
</dbReference>
<accession>A0A8G1RNC5</accession>
<dbReference type="Proteomes" id="UP000249789">
    <property type="component" value="Unassembled WGS sequence"/>
</dbReference>
<keyword evidence="2" id="KW-0472">Membrane</keyword>
<evidence type="ECO:0000256" key="2">
    <source>
        <dbReference type="SAM" id="Phobius"/>
    </source>
</evidence>
<dbReference type="EMBL" id="KZ824667">
    <property type="protein sequence ID" value="RAK74561.1"/>
    <property type="molecule type" value="Genomic_DNA"/>
</dbReference>
<dbReference type="OrthoDB" id="4499526at2759"/>
<dbReference type="VEuPathDB" id="FungiDB:BO72DRAFT_200220"/>
<evidence type="ECO:0008006" key="5">
    <source>
        <dbReference type="Google" id="ProtNLM"/>
    </source>
</evidence>
<name>A0A8G1RNC5_9EURO</name>
<feature type="compositionally biased region" description="Polar residues" evidence="1">
    <location>
        <begin position="301"/>
        <end position="336"/>
    </location>
</feature>